<dbReference type="PIRSF" id="PIRSF004486">
    <property type="entry name" value="MraW"/>
    <property type="match status" value="1"/>
</dbReference>
<keyword evidence="8" id="KW-1185">Reference proteome</keyword>
<dbReference type="GO" id="GO:0071424">
    <property type="term" value="F:rRNA (cytosine-N4-)-methyltransferase activity"/>
    <property type="evidence" value="ECO:0007669"/>
    <property type="project" value="UniProtKB-UniRule"/>
</dbReference>
<dbReference type="Pfam" id="PF01795">
    <property type="entry name" value="Methyltransf_5"/>
    <property type="match status" value="1"/>
</dbReference>
<dbReference type="EC" id="2.1.1.199" evidence="6"/>
<comment type="similarity">
    <text evidence="1 6">Belongs to the methyltransferase superfamily. RsmH family.</text>
</comment>
<keyword evidence="3 6" id="KW-0489">Methyltransferase</keyword>
<dbReference type="EMBL" id="JASCXX010000010">
    <property type="protein sequence ID" value="MDI6449379.1"/>
    <property type="molecule type" value="Genomic_DNA"/>
</dbReference>
<dbReference type="InterPro" id="IPR023397">
    <property type="entry name" value="SAM-dep_MeTrfase_MraW_recog"/>
</dbReference>
<dbReference type="NCBIfam" id="TIGR00006">
    <property type="entry name" value="16S rRNA (cytosine(1402)-N(4))-methyltransferase RsmH"/>
    <property type="match status" value="1"/>
</dbReference>
<dbReference type="Gene3D" id="1.10.150.170">
    <property type="entry name" value="Putative methyltransferase TM0872, insert domain"/>
    <property type="match status" value="1"/>
</dbReference>
<comment type="function">
    <text evidence="6">Specifically methylates the N4 position of cytidine in position 1402 (C1402) of 16S rRNA.</text>
</comment>
<dbReference type="HAMAP" id="MF_01007">
    <property type="entry name" value="16SrRNA_methyltr_H"/>
    <property type="match status" value="1"/>
</dbReference>
<dbReference type="SUPFAM" id="SSF53335">
    <property type="entry name" value="S-adenosyl-L-methionine-dependent methyltransferases"/>
    <property type="match status" value="1"/>
</dbReference>
<feature type="binding site" evidence="6">
    <location>
        <position position="111"/>
    </location>
    <ligand>
        <name>S-adenosyl-L-methionine</name>
        <dbReference type="ChEBI" id="CHEBI:59789"/>
    </ligand>
</feature>
<feature type="binding site" evidence="6">
    <location>
        <position position="56"/>
    </location>
    <ligand>
        <name>S-adenosyl-L-methionine</name>
        <dbReference type="ChEBI" id="CHEBI:59789"/>
    </ligand>
</feature>
<evidence type="ECO:0000256" key="3">
    <source>
        <dbReference type="ARBA" id="ARBA00022603"/>
    </source>
</evidence>
<dbReference type="SUPFAM" id="SSF81799">
    <property type="entry name" value="Putative methyltransferase TM0872, insert domain"/>
    <property type="match status" value="1"/>
</dbReference>
<gene>
    <name evidence="6 7" type="primary">rsmH</name>
    <name evidence="7" type="ORF">QJ522_10030</name>
</gene>
<sequence>MDRADVEHVPVLAGPLAEQIDLPQDGVMVDATVGHGGHSLLFGATLGPEGTLLGLDVDPLSLQRARERLARLACKVVLIQSNFAALAERLGELGVEKVDFILADLGFNSAQLADDEIGLSFRAEDMPLDMRIDESLTTTAADIVNGYDEKSLADLIFEYGQDRASRRIARTIVRRRQQERITTTGQLVEIVCSAMRTPGGKHRPRKHPATRTFQALRIAVNRELENLDRLLASAPRLLNPGGRLAVISFHSLEDGRVKWDFKRNQQAGVYRLLTKKPIVADAQEIAANRRARSAKLRIAEKCGV</sequence>
<dbReference type="PANTHER" id="PTHR11265">
    <property type="entry name" value="S-ADENOSYL-METHYLTRANSFERASE MRAW"/>
    <property type="match status" value="1"/>
</dbReference>
<comment type="catalytic activity">
    <reaction evidence="6">
        <text>cytidine(1402) in 16S rRNA + S-adenosyl-L-methionine = N(4)-methylcytidine(1402) in 16S rRNA + S-adenosyl-L-homocysteine + H(+)</text>
        <dbReference type="Rhea" id="RHEA:42928"/>
        <dbReference type="Rhea" id="RHEA-COMP:10286"/>
        <dbReference type="Rhea" id="RHEA-COMP:10287"/>
        <dbReference type="ChEBI" id="CHEBI:15378"/>
        <dbReference type="ChEBI" id="CHEBI:57856"/>
        <dbReference type="ChEBI" id="CHEBI:59789"/>
        <dbReference type="ChEBI" id="CHEBI:74506"/>
        <dbReference type="ChEBI" id="CHEBI:82748"/>
        <dbReference type="EC" id="2.1.1.199"/>
    </reaction>
</comment>
<dbReference type="RefSeq" id="WP_349244787.1">
    <property type="nucleotide sequence ID" value="NZ_JASCXX010000010.1"/>
</dbReference>
<comment type="caution">
    <text evidence="7">The sequence shown here is derived from an EMBL/GenBank/DDBJ whole genome shotgun (WGS) entry which is preliminary data.</text>
</comment>
<dbReference type="InterPro" id="IPR002903">
    <property type="entry name" value="RsmH"/>
</dbReference>
<name>A0AAW6U155_9BACT</name>
<proteinExistence type="inferred from homology"/>
<feature type="binding site" evidence="6">
    <location>
        <position position="83"/>
    </location>
    <ligand>
        <name>S-adenosyl-L-methionine</name>
        <dbReference type="ChEBI" id="CHEBI:59789"/>
    </ligand>
</feature>
<evidence type="ECO:0000313" key="7">
    <source>
        <dbReference type="EMBL" id="MDI6449379.1"/>
    </source>
</evidence>
<keyword evidence="6" id="KW-0963">Cytoplasm</keyword>
<dbReference type="Gene3D" id="3.40.50.150">
    <property type="entry name" value="Vaccinia Virus protein VP39"/>
    <property type="match status" value="1"/>
</dbReference>
<keyword evidence="4 6" id="KW-0808">Transferase</keyword>
<dbReference type="AlphaFoldDB" id="A0AAW6U155"/>
<evidence type="ECO:0000256" key="1">
    <source>
        <dbReference type="ARBA" id="ARBA00010396"/>
    </source>
</evidence>
<comment type="subcellular location">
    <subcellularLocation>
        <location evidence="6">Cytoplasm</location>
    </subcellularLocation>
</comment>
<evidence type="ECO:0000256" key="4">
    <source>
        <dbReference type="ARBA" id="ARBA00022679"/>
    </source>
</evidence>
<keyword evidence="5 6" id="KW-0949">S-adenosyl-L-methionine</keyword>
<evidence type="ECO:0000256" key="6">
    <source>
        <dbReference type="HAMAP-Rule" id="MF_01007"/>
    </source>
</evidence>
<feature type="binding site" evidence="6">
    <location>
        <begin position="36"/>
        <end position="38"/>
    </location>
    <ligand>
        <name>S-adenosyl-L-methionine</name>
        <dbReference type="ChEBI" id="CHEBI:59789"/>
    </ligand>
</feature>
<dbReference type="InterPro" id="IPR029063">
    <property type="entry name" value="SAM-dependent_MTases_sf"/>
</dbReference>
<organism evidence="7 8">
    <name type="scientific">Anaerobaca lacustris</name>
    <dbReference type="NCBI Taxonomy" id="3044600"/>
    <lineage>
        <taxon>Bacteria</taxon>
        <taxon>Pseudomonadati</taxon>
        <taxon>Planctomycetota</taxon>
        <taxon>Phycisphaerae</taxon>
        <taxon>Sedimentisphaerales</taxon>
        <taxon>Anaerobacaceae</taxon>
        <taxon>Anaerobaca</taxon>
    </lineage>
</organism>
<evidence type="ECO:0000313" key="8">
    <source>
        <dbReference type="Proteomes" id="UP001431776"/>
    </source>
</evidence>
<evidence type="ECO:0000256" key="5">
    <source>
        <dbReference type="ARBA" id="ARBA00022691"/>
    </source>
</evidence>
<dbReference type="GO" id="GO:0070475">
    <property type="term" value="P:rRNA base methylation"/>
    <property type="evidence" value="ECO:0007669"/>
    <property type="project" value="UniProtKB-UniRule"/>
</dbReference>
<dbReference type="PANTHER" id="PTHR11265:SF0">
    <property type="entry name" value="12S RRNA N4-METHYLCYTIDINE METHYLTRANSFERASE"/>
    <property type="match status" value="1"/>
</dbReference>
<dbReference type="GO" id="GO:0005737">
    <property type="term" value="C:cytoplasm"/>
    <property type="evidence" value="ECO:0007669"/>
    <property type="project" value="UniProtKB-SubCell"/>
</dbReference>
<reference evidence="7" key="1">
    <citation type="submission" date="2023-05" db="EMBL/GenBank/DDBJ databases">
        <title>Anaerotaeda fermentans gen. nov., sp. nov., a novel anaerobic planctomycete of the new family within the order Sedimentisphaerales isolated from Taman Peninsula, Russia.</title>
        <authorList>
            <person name="Khomyakova M.A."/>
            <person name="Merkel A.Y."/>
            <person name="Slobodkin A.I."/>
        </authorList>
    </citation>
    <scope>NUCLEOTIDE SEQUENCE</scope>
    <source>
        <strain evidence="7">M17dextr</strain>
    </source>
</reference>
<accession>A0AAW6U155</accession>
<dbReference type="Proteomes" id="UP001431776">
    <property type="component" value="Unassembled WGS sequence"/>
</dbReference>
<protein>
    <recommendedName>
        <fullName evidence="6">Ribosomal RNA small subunit methyltransferase H</fullName>
        <ecNumber evidence="6">2.1.1.199</ecNumber>
    </recommendedName>
    <alternativeName>
        <fullName evidence="6">16S rRNA m(4)C1402 methyltransferase</fullName>
    </alternativeName>
    <alternativeName>
        <fullName evidence="6">rRNA (cytosine-N(4)-)-methyltransferase RsmH</fullName>
    </alternativeName>
</protein>
<feature type="binding site" evidence="6">
    <location>
        <position position="104"/>
    </location>
    <ligand>
        <name>S-adenosyl-L-methionine</name>
        <dbReference type="ChEBI" id="CHEBI:59789"/>
    </ligand>
</feature>
<keyword evidence="2 6" id="KW-0698">rRNA processing</keyword>
<evidence type="ECO:0000256" key="2">
    <source>
        <dbReference type="ARBA" id="ARBA00022552"/>
    </source>
</evidence>